<sequence length="204" mass="20795">MSDKQATSTLQSYVDSATGAVQSAIGSITGNTGDKIQGDVKQDAAKAEHKASHTAVKVPGATISSDGGASKDDPDRAAGSWNQTVGSAKETVGGLIGSEVQAVFYPQDTGSTLLTSPIQNLKSTGRQQNLEGQGQEAKGQASDLGAGVASRVQGTIGGAVTSLTGDKEGQAHYDQLRADGKAQQRGVEHDVQKKAEAEAASKKE</sequence>
<feature type="compositionally biased region" description="Basic and acidic residues" evidence="1">
    <location>
        <begin position="36"/>
        <end position="51"/>
    </location>
</feature>
<proteinExistence type="predicted"/>
<keyword evidence="3" id="KW-1185">Reference proteome</keyword>
<reference evidence="2 3" key="1">
    <citation type="journal article" date="2016" name="Genome Biol. Evol.">
        <title>Divergent and convergent evolution of fungal pathogenicity.</title>
        <authorList>
            <person name="Shang Y."/>
            <person name="Xiao G."/>
            <person name="Zheng P."/>
            <person name="Cen K."/>
            <person name="Zhan S."/>
            <person name="Wang C."/>
        </authorList>
    </citation>
    <scope>NUCLEOTIDE SEQUENCE [LARGE SCALE GENOMIC DNA]</scope>
    <source>
        <strain evidence="2 3">RCEF 2490</strain>
    </source>
</reference>
<name>A0A168EPN6_9HYPO</name>
<dbReference type="OrthoDB" id="5309565at2759"/>
<feature type="region of interest" description="Disordered" evidence="1">
    <location>
        <begin position="26"/>
        <end position="85"/>
    </location>
</feature>
<comment type="caution">
    <text evidence="2">The sequence shown here is derived from an EMBL/GenBank/DDBJ whole genome shotgun (WGS) entry which is preliminary data.</text>
</comment>
<dbReference type="AlphaFoldDB" id="A0A168EPN6"/>
<evidence type="ECO:0008006" key="4">
    <source>
        <dbReference type="Google" id="ProtNLM"/>
    </source>
</evidence>
<dbReference type="PANTHER" id="PTHR40460">
    <property type="entry name" value="CHROMOSOME 1, WHOLE GENOME SHOTGUN SEQUENCE"/>
    <property type="match status" value="1"/>
</dbReference>
<dbReference type="STRING" id="1081109.A0A168EPN6"/>
<feature type="region of interest" description="Disordered" evidence="1">
    <location>
        <begin position="111"/>
        <end position="147"/>
    </location>
</feature>
<evidence type="ECO:0000313" key="3">
    <source>
        <dbReference type="Proteomes" id="UP000078544"/>
    </source>
</evidence>
<dbReference type="Proteomes" id="UP000078544">
    <property type="component" value="Unassembled WGS sequence"/>
</dbReference>
<gene>
    <name evidence="2" type="ORF">AAL_02574</name>
</gene>
<organism evidence="2 3">
    <name type="scientific">Moelleriella libera RCEF 2490</name>
    <dbReference type="NCBI Taxonomy" id="1081109"/>
    <lineage>
        <taxon>Eukaryota</taxon>
        <taxon>Fungi</taxon>
        <taxon>Dikarya</taxon>
        <taxon>Ascomycota</taxon>
        <taxon>Pezizomycotina</taxon>
        <taxon>Sordariomycetes</taxon>
        <taxon>Hypocreomycetidae</taxon>
        <taxon>Hypocreales</taxon>
        <taxon>Clavicipitaceae</taxon>
        <taxon>Moelleriella</taxon>
    </lineage>
</organism>
<accession>A0A168EPN6</accession>
<evidence type="ECO:0000313" key="2">
    <source>
        <dbReference type="EMBL" id="KZZ99023.1"/>
    </source>
</evidence>
<dbReference type="EMBL" id="AZGY01000004">
    <property type="protein sequence ID" value="KZZ99023.1"/>
    <property type="molecule type" value="Genomic_DNA"/>
</dbReference>
<dbReference type="PANTHER" id="PTHR40460:SF1">
    <property type="entry name" value="CSBD-LIKE DOMAIN-CONTAINING PROTEIN"/>
    <property type="match status" value="1"/>
</dbReference>
<protein>
    <recommendedName>
        <fullName evidence="4">CsbD-like protein</fullName>
    </recommendedName>
</protein>
<feature type="region of interest" description="Disordered" evidence="1">
    <location>
        <begin position="177"/>
        <end position="204"/>
    </location>
</feature>
<feature type="compositionally biased region" description="Polar residues" evidence="1">
    <location>
        <begin position="111"/>
        <end position="132"/>
    </location>
</feature>
<evidence type="ECO:0000256" key="1">
    <source>
        <dbReference type="SAM" id="MobiDB-lite"/>
    </source>
</evidence>